<dbReference type="PANTHER" id="PTHR10083">
    <property type="entry name" value="KUNITZ-TYPE PROTEASE INHIBITOR-RELATED"/>
    <property type="match status" value="1"/>
</dbReference>
<reference evidence="3" key="1">
    <citation type="journal article" date="2010" name="Nature">
        <title>The Amphimedon queenslandica genome and the evolution of animal complexity.</title>
        <authorList>
            <person name="Srivastava M."/>
            <person name="Simakov O."/>
            <person name="Chapman J."/>
            <person name="Fahey B."/>
            <person name="Gauthier M.E."/>
            <person name="Mitros T."/>
            <person name="Richards G.S."/>
            <person name="Conaco C."/>
            <person name="Dacre M."/>
            <person name="Hellsten U."/>
            <person name="Larroux C."/>
            <person name="Putnam N.H."/>
            <person name="Stanke M."/>
            <person name="Adamska M."/>
            <person name="Darling A."/>
            <person name="Degnan S.M."/>
            <person name="Oakley T.H."/>
            <person name="Plachetzki D.C."/>
            <person name="Zhai Y."/>
            <person name="Adamski M."/>
            <person name="Calcino A."/>
            <person name="Cummins S.F."/>
            <person name="Goodstein D.M."/>
            <person name="Harris C."/>
            <person name="Jackson D.J."/>
            <person name="Leys S.P."/>
            <person name="Shu S."/>
            <person name="Woodcroft B.J."/>
            <person name="Vervoort M."/>
            <person name="Kosik K.S."/>
            <person name="Manning G."/>
            <person name="Degnan B.M."/>
            <person name="Rokhsar D.S."/>
        </authorList>
    </citation>
    <scope>NUCLEOTIDE SEQUENCE [LARGE SCALE GENOMIC DNA]</scope>
</reference>
<reference evidence="2" key="2">
    <citation type="submission" date="2024-06" db="UniProtKB">
        <authorList>
            <consortium name="EnsemblMetazoa"/>
        </authorList>
    </citation>
    <scope>IDENTIFICATION</scope>
</reference>
<dbReference type="CDD" id="cd00109">
    <property type="entry name" value="Kunitz-type"/>
    <property type="match status" value="1"/>
</dbReference>
<feature type="domain" description="BPTI/Kunitz inhibitor" evidence="1">
    <location>
        <begin position="39"/>
        <end position="89"/>
    </location>
</feature>
<name>A0AAN0K4G1_AMPQE</name>
<dbReference type="SMART" id="SM00131">
    <property type="entry name" value="KU"/>
    <property type="match status" value="1"/>
</dbReference>
<dbReference type="Pfam" id="PF00014">
    <property type="entry name" value="Kunitz_BPTI"/>
    <property type="match status" value="1"/>
</dbReference>
<keyword evidence="3" id="KW-1185">Reference proteome</keyword>
<dbReference type="InterPro" id="IPR050098">
    <property type="entry name" value="TFPI/VKTCI-like"/>
</dbReference>
<sequence>TPEPVCPPSPCVPGCGCPDDTVYDEVKQECVSITSCDTCSLPSSTGPCRGVFPRWFYNSSSGGCELFSYGGCGGNNNRFTSLQQCTASCGCGPSGPAVTCSPDL</sequence>
<dbReference type="GeneID" id="109593667"/>
<dbReference type="PRINTS" id="PR00759">
    <property type="entry name" value="BASICPTASE"/>
</dbReference>
<dbReference type="GO" id="GO:0004867">
    <property type="term" value="F:serine-type endopeptidase inhibitor activity"/>
    <property type="evidence" value="ECO:0007669"/>
    <property type="project" value="InterPro"/>
</dbReference>
<accession>A0AAN0K4G1</accession>
<dbReference type="InterPro" id="IPR020901">
    <property type="entry name" value="Prtase_inh_Kunz-CS"/>
</dbReference>
<dbReference type="SUPFAM" id="SSF57362">
    <property type="entry name" value="BPTI-like"/>
    <property type="match status" value="1"/>
</dbReference>
<protein>
    <recommendedName>
        <fullName evidence="1">BPTI/Kunitz inhibitor domain-containing protein</fullName>
    </recommendedName>
</protein>
<dbReference type="EnsemblMetazoa" id="XM_020008648.1">
    <property type="protein sequence ID" value="XP_019864207.1"/>
    <property type="gene ID" value="LOC109593667"/>
</dbReference>
<dbReference type="KEGG" id="aqu:109593667"/>
<evidence type="ECO:0000259" key="1">
    <source>
        <dbReference type="PROSITE" id="PS50279"/>
    </source>
</evidence>
<dbReference type="RefSeq" id="XP_019864207.1">
    <property type="nucleotide sequence ID" value="XM_020008648.1"/>
</dbReference>
<dbReference type="PROSITE" id="PS00280">
    <property type="entry name" value="BPTI_KUNITZ_1"/>
    <property type="match status" value="1"/>
</dbReference>
<dbReference type="Proteomes" id="UP000007879">
    <property type="component" value="Unassembled WGS sequence"/>
</dbReference>
<dbReference type="AlphaFoldDB" id="A0AAN0K4G1"/>
<evidence type="ECO:0000313" key="2">
    <source>
        <dbReference type="EnsemblMetazoa" id="XP_019864207.1"/>
    </source>
</evidence>
<dbReference type="InterPro" id="IPR036880">
    <property type="entry name" value="Kunitz_BPTI_sf"/>
</dbReference>
<dbReference type="PROSITE" id="PS50279">
    <property type="entry name" value="BPTI_KUNITZ_2"/>
    <property type="match status" value="1"/>
</dbReference>
<dbReference type="Gene3D" id="4.10.410.10">
    <property type="entry name" value="Pancreatic trypsin inhibitor Kunitz domain"/>
    <property type="match status" value="1"/>
</dbReference>
<dbReference type="InterPro" id="IPR002223">
    <property type="entry name" value="Kunitz_BPTI"/>
</dbReference>
<evidence type="ECO:0000313" key="3">
    <source>
        <dbReference type="Proteomes" id="UP000007879"/>
    </source>
</evidence>
<organism evidence="2 3">
    <name type="scientific">Amphimedon queenslandica</name>
    <name type="common">Sponge</name>
    <dbReference type="NCBI Taxonomy" id="400682"/>
    <lineage>
        <taxon>Eukaryota</taxon>
        <taxon>Metazoa</taxon>
        <taxon>Porifera</taxon>
        <taxon>Demospongiae</taxon>
        <taxon>Heteroscleromorpha</taxon>
        <taxon>Haplosclerida</taxon>
        <taxon>Niphatidae</taxon>
        <taxon>Amphimedon</taxon>
    </lineage>
</organism>
<proteinExistence type="predicted"/>